<dbReference type="Proteomes" id="UP001244552">
    <property type="component" value="Unassembled WGS sequence"/>
</dbReference>
<evidence type="ECO:0000256" key="1">
    <source>
        <dbReference type="SAM" id="MobiDB-lite"/>
    </source>
</evidence>
<dbReference type="RefSeq" id="WP_209978699.1">
    <property type="nucleotide sequence ID" value="NZ_JAGINO010000002.1"/>
</dbReference>
<gene>
    <name evidence="2" type="ORF">QO018_000631</name>
</gene>
<accession>A0ABU0MED5</accession>
<name>A0ABU0MED5_9PROT</name>
<evidence type="ECO:0000313" key="3">
    <source>
        <dbReference type="Proteomes" id="UP001244552"/>
    </source>
</evidence>
<reference evidence="2 3" key="1">
    <citation type="submission" date="2023-07" db="EMBL/GenBank/DDBJ databases">
        <title>Genomic Encyclopedia of Type Strains, Phase IV (KMG-IV): sequencing the most valuable type-strain genomes for metagenomic binning, comparative biology and taxonomic classification.</title>
        <authorList>
            <person name="Goeker M."/>
        </authorList>
    </citation>
    <scope>NUCLEOTIDE SEQUENCE [LARGE SCALE GENOMIC DNA]</scope>
    <source>
        <strain evidence="2 3">DSM 19922</strain>
    </source>
</reference>
<organism evidence="2 3">
    <name type="scientific">Azospirillum picis</name>
    <dbReference type="NCBI Taxonomy" id="488438"/>
    <lineage>
        <taxon>Bacteria</taxon>
        <taxon>Pseudomonadati</taxon>
        <taxon>Pseudomonadota</taxon>
        <taxon>Alphaproteobacteria</taxon>
        <taxon>Rhodospirillales</taxon>
        <taxon>Azospirillaceae</taxon>
        <taxon>Azospirillum</taxon>
    </lineage>
</organism>
<evidence type="ECO:0000313" key="2">
    <source>
        <dbReference type="EMBL" id="MDQ0531795.1"/>
    </source>
</evidence>
<proteinExistence type="predicted"/>
<comment type="caution">
    <text evidence="2">The sequence shown here is derived from an EMBL/GenBank/DDBJ whole genome shotgun (WGS) entry which is preliminary data.</text>
</comment>
<keyword evidence="3" id="KW-1185">Reference proteome</keyword>
<feature type="region of interest" description="Disordered" evidence="1">
    <location>
        <begin position="47"/>
        <end position="71"/>
    </location>
</feature>
<protein>
    <submittedName>
        <fullName evidence="2">Uncharacterized protein</fullName>
    </submittedName>
</protein>
<sequence length="71" mass="7240">MKIVAVNTIVAVVKKEQVTVLPGKTVELPDAEAAALVKRGAAKRVVPDPDAVPESEVGAEAGPDPKADLLG</sequence>
<dbReference type="EMBL" id="JAUSVU010000002">
    <property type="protein sequence ID" value="MDQ0531795.1"/>
    <property type="molecule type" value="Genomic_DNA"/>
</dbReference>